<evidence type="ECO:0008006" key="7">
    <source>
        <dbReference type="Google" id="ProtNLM"/>
    </source>
</evidence>
<dbReference type="InterPro" id="IPR008269">
    <property type="entry name" value="Lon_proteolytic"/>
</dbReference>
<feature type="domain" description="Lon proteolytic" evidence="3">
    <location>
        <begin position="620"/>
        <end position="699"/>
    </location>
</feature>
<evidence type="ECO:0000256" key="2">
    <source>
        <dbReference type="SAM" id="MobiDB-lite"/>
    </source>
</evidence>
<protein>
    <recommendedName>
        <fullName evidence="7">Lon proteolytic domain-containing protein</fullName>
    </recommendedName>
</protein>
<dbReference type="InterPro" id="IPR014721">
    <property type="entry name" value="Ribsml_uS5_D2-typ_fold_subgr"/>
</dbReference>
<dbReference type="GO" id="GO:0005524">
    <property type="term" value="F:ATP binding"/>
    <property type="evidence" value="ECO:0007669"/>
    <property type="project" value="InterPro"/>
</dbReference>
<evidence type="ECO:0000313" key="6">
    <source>
        <dbReference type="Proteomes" id="UP000324907"/>
    </source>
</evidence>
<dbReference type="InterPro" id="IPR027417">
    <property type="entry name" value="P-loop_NTPase"/>
</dbReference>
<dbReference type="PANTHER" id="PTHR43718">
    <property type="entry name" value="LON PROTEASE"/>
    <property type="match status" value="1"/>
</dbReference>
<dbReference type="Proteomes" id="UP000324907">
    <property type="component" value="Unassembled WGS sequence"/>
</dbReference>
<comment type="caution">
    <text evidence="5">The sequence shown here is derived from an EMBL/GenBank/DDBJ whole genome shotgun (WGS) entry which is preliminary data.</text>
</comment>
<dbReference type="InterPro" id="IPR011704">
    <property type="entry name" value="ATPase_dyneun-rel_AAA"/>
</dbReference>
<dbReference type="Gene3D" id="3.30.230.10">
    <property type="match status" value="1"/>
</dbReference>
<dbReference type="InterPro" id="IPR020568">
    <property type="entry name" value="Ribosomal_Su5_D2-typ_SF"/>
</dbReference>
<sequence>MDAFEAAAQPGDEHEAELSDVFASEGKLSLGLRLAALHDLPPPAVGEDATPKAAVARVSAALRQRLVGQAEAARALTASVAAAVAARQRLADPSALGPPDDPSAPHEAAWRAAHRPMFLEGPHGTGRSTAARVVAHALGMRFVSYRLSAGSTAASILGEAEPSGRAPRLGVLARLLLAAGSSDAVVLLHSPEDASDEAQEALAELMEGVRAGWVVDPALDMPVPLSRALVVVACDSTPGIDPPFASVAGRAVFRALPPDDKQAVFRDYLLPEAMAALGMSSGDIRLADGLVTALAAKAGTDAGSLGLRACAEALAAETLRSVSEGSALPVHFGEEDLHRFLSSDDVYEDFLADRLGSAADLDEESQRSSDVRGGGSSSGGSGGGGVGIVPADRGERAAAAAQSAPAGAAGGGAMWDRCGVLASVSALDGGAGDVDLCEVVPMPLGLRGRRLSVTAMKGASQESADVALSAVVALLARSRPGDGLFPERCWNASGGAPRQVCRSNFLGGSAVEGSYGDLRRAASGGGRDARRRPAHPARPDRFSWGHADEDSESEGFHAGSSAGGSADGLASAEGGAGAWRAGQPSQLLAGGQAGYESGPLQRLLAHEWHTAFVEPSMRSSDGASGGLCLALGLLSAVLELPLPRRLAVTGSMGLSGRVMQVGSIHEKTTAAALRGISVLLLPEACRRDFAALPSQVSGKKNCSANWDRKPGFPDYCAEVERPRWVVVFESGSTACFDDASCNRRASADPNATSPPSAPTAFPSGVLLPFAEANPNLYKASAVFVPYCSSDLWAGNATLPATGASAPWSFRGRAIAKAVLEDIREGGLPGGGALGDAAAITLVAGAGLFADESSNALAGQPQAFKGVRTLREWATGGEPVPKHANASFTAVCDGCLLTSWGRQQLNASAAPCLTGSDCRADTLAKRGAAVWQQPPRAAAAASPTSVLQAIAESGVPTLIQAQQLDRQQLRGLGAWPQPSGARWADQDPWARFASGQASWVRDLLAGSGAGQFAFSAACSSPSATLTTPAFLRTAVPHQVQPGAPIVQDPMRTALPSFLSAVEAGGGGAAAFGSYLDNCSTPLDVFCNPSGCEGGAGG</sequence>
<dbReference type="Gene3D" id="3.40.50.300">
    <property type="entry name" value="P-loop containing nucleotide triphosphate hydrolases"/>
    <property type="match status" value="1"/>
</dbReference>
<dbReference type="GO" id="GO:0003697">
    <property type="term" value="F:single-stranded DNA binding"/>
    <property type="evidence" value="ECO:0007669"/>
    <property type="project" value="TreeGrafter"/>
</dbReference>
<evidence type="ECO:0000256" key="1">
    <source>
        <dbReference type="ARBA" id="ARBA00022670"/>
    </source>
</evidence>
<dbReference type="EMBL" id="VLTL01000023">
    <property type="protein sequence ID" value="KAA0169334.1"/>
    <property type="molecule type" value="Genomic_DNA"/>
</dbReference>
<feature type="compositionally biased region" description="Basic and acidic residues" evidence="2">
    <location>
        <begin position="537"/>
        <end position="548"/>
    </location>
</feature>
<dbReference type="InterPro" id="IPR004963">
    <property type="entry name" value="PAE/NOTUM"/>
</dbReference>
<dbReference type="SUPFAM" id="SSF54211">
    <property type="entry name" value="Ribosomal protein S5 domain 2-like"/>
    <property type="match status" value="1"/>
</dbReference>
<organism evidence="5 6">
    <name type="scientific">Cafeteria roenbergensis</name>
    <name type="common">Marine flagellate</name>
    <dbReference type="NCBI Taxonomy" id="33653"/>
    <lineage>
        <taxon>Eukaryota</taxon>
        <taxon>Sar</taxon>
        <taxon>Stramenopiles</taxon>
        <taxon>Bigyra</taxon>
        <taxon>Opalozoa</taxon>
        <taxon>Bicosoecida</taxon>
        <taxon>Cafeteriaceae</taxon>
        <taxon>Cafeteria</taxon>
    </lineage>
</organism>
<evidence type="ECO:0000313" key="5">
    <source>
        <dbReference type="EMBL" id="KAA0169334.1"/>
    </source>
</evidence>
<feature type="domain" description="ATPase dynein-related AAA" evidence="4">
    <location>
        <begin position="117"/>
        <end position="207"/>
    </location>
</feature>
<name>A0A5A8DXD4_CAFRO</name>
<dbReference type="Pfam" id="PF03283">
    <property type="entry name" value="PAE"/>
    <property type="match status" value="1"/>
</dbReference>
<dbReference type="Pfam" id="PF05362">
    <property type="entry name" value="Lon_C"/>
    <property type="match status" value="1"/>
</dbReference>
<gene>
    <name evidence="5" type="ORF">FNF28_02115</name>
</gene>
<accession>A0A5A8DXD4</accession>
<proteinExistence type="predicted"/>
<dbReference type="PRINTS" id="PR00830">
    <property type="entry name" value="ENDOLAPTASE"/>
</dbReference>
<reference evidence="5 6" key="1">
    <citation type="submission" date="2019-07" db="EMBL/GenBank/DDBJ databases">
        <title>Genomes of Cafeteria roenbergensis.</title>
        <authorList>
            <person name="Fischer M.G."/>
            <person name="Hackl T."/>
            <person name="Roman M."/>
        </authorList>
    </citation>
    <scope>NUCLEOTIDE SEQUENCE [LARGE SCALE GENOMIC DNA]</scope>
    <source>
        <strain evidence="5 6">RCC970-E3</strain>
    </source>
</reference>
<dbReference type="SUPFAM" id="SSF52540">
    <property type="entry name" value="P-loop containing nucleoside triphosphate hydrolases"/>
    <property type="match status" value="1"/>
</dbReference>
<dbReference type="GO" id="GO:0007005">
    <property type="term" value="P:mitochondrion organization"/>
    <property type="evidence" value="ECO:0007669"/>
    <property type="project" value="TreeGrafter"/>
</dbReference>
<feature type="region of interest" description="Disordered" evidence="2">
    <location>
        <begin position="517"/>
        <end position="577"/>
    </location>
</feature>
<keyword evidence="1" id="KW-0378">Hydrolase</keyword>
<dbReference type="PANTHER" id="PTHR43718:SF2">
    <property type="entry name" value="LON PROTEASE HOMOLOG, MITOCHONDRIAL"/>
    <property type="match status" value="1"/>
</dbReference>
<dbReference type="GO" id="GO:0006515">
    <property type="term" value="P:protein quality control for misfolded or incompletely synthesized proteins"/>
    <property type="evidence" value="ECO:0007669"/>
    <property type="project" value="TreeGrafter"/>
</dbReference>
<dbReference type="Pfam" id="PF07728">
    <property type="entry name" value="AAA_5"/>
    <property type="match status" value="1"/>
</dbReference>
<evidence type="ECO:0000259" key="4">
    <source>
        <dbReference type="Pfam" id="PF07728"/>
    </source>
</evidence>
<feature type="region of interest" description="Disordered" evidence="2">
    <location>
        <begin position="361"/>
        <end position="389"/>
    </location>
</feature>
<feature type="compositionally biased region" description="Gly residues" evidence="2">
    <location>
        <begin position="372"/>
        <end position="387"/>
    </location>
</feature>
<dbReference type="InterPro" id="IPR027065">
    <property type="entry name" value="Lon_Prtase"/>
</dbReference>
<dbReference type="GO" id="GO:0005759">
    <property type="term" value="C:mitochondrial matrix"/>
    <property type="evidence" value="ECO:0007669"/>
    <property type="project" value="TreeGrafter"/>
</dbReference>
<dbReference type="GO" id="GO:0051131">
    <property type="term" value="P:chaperone-mediated protein complex assembly"/>
    <property type="evidence" value="ECO:0007669"/>
    <property type="project" value="TreeGrafter"/>
</dbReference>
<dbReference type="GO" id="GO:0004176">
    <property type="term" value="F:ATP-dependent peptidase activity"/>
    <property type="evidence" value="ECO:0007669"/>
    <property type="project" value="InterPro"/>
</dbReference>
<dbReference type="AlphaFoldDB" id="A0A5A8DXD4"/>
<dbReference type="GO" id="GO:0004252">
    <property type="term" value="F:serine-type endopeptidase activity"/>
    <property type="evidence" value="ECO:0007669"/>
    <property type="project" value="InterPro"/>
</dbReference>
<evidence type="ECO:0000259" key="3">
    <source>
        <dbReference type="Pfam" id="PF05362"/>
    </source>
</evidence>
<keyword evidence="1" id="KW-0645">Protease</keyword>
<dbReference type="GO" id="GO:0016887">
    <property type="term" value="F:ATP hydrolysis activity"/>
    <property type="evidence" value="ECO:0007669"/>
    <property type="project" value="InterPro"/>
</dbReference>